<gene>
    <name evidence="2" type="ORF">PENANT_c016G02061</name>
</gene>
<name>A0A1V6Q2U2_9EURO</name>
<reference evidence="3" key="1">
    <citation type="journal article" date="2017" name="Nat. Microbiol.">
        <title>Global analysis of biosynthetic gene clusters reveals vast potential of secondary metabolite production in Penicillium species.</title>
        <authorList>
            <person name="Nielsen J.C."/>
            <person name="Grijseels S."/>
            <person name="Prigent S."/>
            <person name="Ji B."/>
            <person name="Dainat J."/>
            <person name="Nielsen K.F."/>
            <person name="Frisvad J.C."/>
            <person name="Workman M."/>
            <person name="Nielsen J."/>
        </authorList>
    </citation>
    <scope>NUCLEOTIDE SEQUENCE [LARGE SCALE GENOMIC DNA]</scope>
    <source>
        <strain evidence="3">IBT 31811</strain>
    </source>
</reference>
<feature type="transmembrane region" description="Helical" evidence="1">
    <location>
        <begin position="18"/>
        <end position="38"/>
    </location>
</feature>
<evidence type="ECO:0000313" key="2">
    <source>
        <dbReference type="EMBL" id="OQD83545.1"/>
    </source>
</evidence>
<feature type="transmembrane region" description="Helical" evidence="1">
    <location>
        <begin position="89"/>
        <end position="115"/>
    </location>
</feature>
<comment type="caution">
    <text evidence="2">The sequence shown here is derived from an EMBL/GenBank/DDBJ whole genome shotgun (WGS) entry which is preliminary data.</text>
</comment>
<evidence type="ECO:0000313" key="3">
    <source>
        <dbReference type="Proteomes" id="UP000191672"/>
    </source>
</evidence>
<organism evidence="2 3">
    <name type="scientific">Penicillium antarcticum</name>
    <dbReference type="NCBI Taxonomy" id="416450"/>
    <lineage>
        <taxon>Eukaryota</taxon>
        <taxon>Fungi</taxon>
        <taxon>Dikarya</taxon>
        <taxon>Ascomycota</taxon>
        <taxon>Pezizomycotina</taxon>
        <taxon>Eurotiomycetes</taxon>
        <taxon>Eurotiomycetidae</taxon>
        <taxon>Eurotiales</taxon>
        <taxon>Aspergillaceae</taxon>
        <taxon>Penicillium</taxon>
    </lineage>
</organism>
<accession>A0A1V6Q2U2</accession>
<dbReference type="AlphaFoldDB" id="A0A1V6Q2U2"/>
<dbReference type="STRING" id="416450.A0A1V6Q2U2"/>
<keyword evidence="1" id="KW-1133">Transmembrane helix</keyword>
<dbReference type="Proteomes" id="UP000191672">
    <property type="component" value="Unassembled WGS sequence"/>
</dbReference>
<keyword evidence="3" id="KW-1185">Reference proteome</keyword>
<sequence>MVAISITLSTRWGEGKRIFFIILCYIPGLVSTAMLFALPFNAGTKTAHLGVIFNVPIVASFAGIMYSLLATNVAGYSNKVFLTREAPYYHTGITVCMAAFAANMATVFGLLYVLYARENKVRDVDLAGVEGKDLVNAFSYLTDQQNRTLRYKL</sequence>
<keyword evidence="1" id="KW-0472">Membrane</keyword>
<feature type="transmembrane region" description="Helical" evidence="1">
    <location>
        <begin position="50"/>
        <end position="69"/>
    </location>
</feature>
<dbReference type="EMBL" id="MDYN01000016">
    <property type="protein sequence ID" value="OQD83545.1"/>
    <property type="molecule type" value="Genomic_DNA"/>
</dbReference>
<evidence type="ECO:0008006" key="4">
    <source>
        <dbReference type="Google" id="ProtNLM"/>
    </source>
</evidence>
<evidence type="ECO:0000256" key="1">
    <source>
        <dbReference type="SAM" id="Phobius"/>
    </source>
</evidence>
<keyword evidence="1" id="KW-0812">Transmembrane</keyword>
<proteinExistence type="predicted"/>
<protein>
    <recommendedName>
        <fullName evidence="4">Major facilitator superfamily (MFS) profile domain-containing protein</fullName>
    </recommendedName>
</protein>